<dbReference type="Pfam" id="PF05821">
    <property type="entry name" value="NDUF_B8"/>
    <property type="match status" value="1"/>
</dbReference>
<dbReference type="PANTHER" id="PTHR12840:SF1">
    <property type="entry name" value="NADH DEHYDROGENASE [UBIQUINONE] 1 BETA SUBCOMPLEX SUBUNIT 8, MITOCHONDRIAL"/>
    <property type="match status" value="1"/>
</dbReference>
<feature type="region of interest" description="Disordered" evidence="1">
    <location>
        <begin position="18"/>
        <end position="52"/>
    </location>
</feature>
<accession>A0ABY8ES65</accession>
<dbReference type="InterPro" id="IPR008699">
    <property type="entry name" value="NDUFB8"/>
</dbReference>
<reference evidence="3 4" key="1">
    <citation type="journal article" date="2020" name="Elife">
        <title>Loss of centromere function drives karyotype evolution in closely related Malassezia species.</title>
        <authorList>
            <person name="Sankaranarayanan S.R."/>
            <person name="Ianiri G."/>
            <person name="Coelho M.A."/>
            <person name="Reza M.H."/>
            <person name="Thimmappa B.C."/>
            <person name="Ganguly P."/>
            <person name="Vadnala R.N."/>
            <person name="Sun S."/>
            <person name="Siddharthan R."/>
            <person name="Tellgren-Roth C."/>
            <person name="Dawson T.L."/>
            <person name="Heitman J."/>
            <person name="Sanyal K."/>
        </authorList>
    </citation>
    <scope>NUCLEOTIDE SEQUENCE [LARGE SCALE GENOMIC DNA]</scope>
    <source>
        <strain evidence="3">CBS14141</strain>
    </source>
</reference>
<sequence length="173" mass="19273">MRAMLNTRALRGVRLPARALTTSAPRMAQTPSQTELPKGTVEPGSQVDPQLGDYPSMPLLNQQFRPYSKKWWDTQDRRNFGETLHEQDDVLSMWSPDAYKTPGPLALRHFLIAVASIAGFSTLLYVTQPEAPMLRKTFPRDGLAEELGGSFARARIPADLESAAADDEEEDDE</sequence>
<dbReference type="Proteomes" id="UP000818624">
    <property type="component" value="Chromosome 3"/>
</dbReference>
<evidence type="ECO:0000313" key="4">
    <source>
        <dbReference type="Proteomes" id="UP000818624"/>
    </source>
</evidence>
<feature type="transmembrane region" description="Helical" evidence="2">
    <location>
        <begin position="106"/>
        <end position="126"/>
    </location>
</feature>
<feature type="compositionally biased region" description="Polar residues" evidence="1">
    <location>
        <begin position="20"/>
        <end position="35"/>
    </location>
</feature>
<organism evidence="3 4">
    <name type="scientific">Malassezia furfur</name>
    <name type="common">Pityriasis versicolor infection agent</name>
    <name type="synonym">Pityrosporum furfur</name>
    <dbReference type="NCBI Taxonomy" id="55194"/>
    <lineage>
        <taxon>Eukaryota</taxon>
        <taxon>Fungi</taxon>
        <taxon>Dikarya</taxon>
        <taxon>Basidiomycota</taxon>
        <taxon>Ustilaginomycotina</taxon>
        <taxon>Malasseziomycetes</taxon>
        <taxon>Malasseziales</taxon>
        <taxon>Malasseziaceae</taxon>
        <taxon>Malassezia</taxon>
    </lineage>
</organism>
<evidence type="ECO:0000313" key="3">
    <source>
        <dbReference type="EMBL" id="WFD48398.1"/>
    </source>
</evidence>
<dbReference type="PANTHER" id="PTHR12840">
    <property type="entry name" value="NADH-UBIQUINONE OXIDOREDUCTASE ASHI SUBUNIT"/>
    <property type="match status" value="1"/>
</dbReference>
<protein>
    <submittedName>
        <fullName evidence="3">Uncharacterized protein</fullName>
    </submittedName>
</protein>
<proteinExistence type="predicted"/>
<dbReference type="EMBL" id="CP046236">
    <property type="protein sequence ID" value="WFD48398.1"/>
    <property type="molecule type" value="Genomic_DNA"/>
</dbReference>
<evidence type="ECO:0000256" key="2">
    <source>
        <dbReference type="SAM" id="Phobius"/>
    </source>
</evidence>
<keyword evidence="2" id="KW-0472">Membrane</keyword>
<evidence type="ECO:0000256" key="1">
    <source>
        <dbReference type="SAM" id="MobiDB-lite"/>
    </source>
</evidence>
<keyword evidence="2" id="KW-0812">Transmembrane</keyword>
<gene>
    <name evidence="3" type="ORF">GLX27_003068</name>
</gene>
<keyword evidence="2" id="KW-1133">Transmembrane helix</keyword>
<name>A0ABY8ES65_MALFU</name>
<keyword evidence="4" id="KW-1185">Reference proteome</keyword>